<organism evidence="2 3">
    <name type="scientific">Ajellomyces dermatitidis (strain ER-3 / ATCC MYA-2586)</name>
    <name type="common">Blastomyces dermatitidis</name>
    <dbReference type="NCBI Taxonomy" id="559297"/>
    <lineage>
        <taxon>Eukaryota</taxon>
        <taxon>Fungi</taxon>
        <taxon>Dikarya</taxon>
        <taxon>Ascomycota</taxon>
        <taxon>Pezizomycotina</taxon>
        <taxon>Eurotiomycetes</taxon>
        <taxon>Eurotiomycetidae</taxon>
        <taxon>Onygenales</taxon>
        <taxon>Ajellomycetaceae</taxon>
        <taxon>Blastomyces</taxon>
    </lineage>
</organism>
<protein>
    <submittedName>
        <fullName evidence="2">Uncharacterized protein</fullName>
    </submittedName>
</protein>
<proteinExistence type="predicted"/>
<name>A0ABP2F0Y6_AJEDR</name>
<feature type="region of interest" description="Disordered" evidence="1">
    <location>
        <begin position="1"/>
        <end position="51"/>
    </location>
</feature>
<dbReference type="GeneID" id="69027459"/>
<feature type="compositionally biased region" description="Basic and acidic residues" evidence="1">
    <location>
        <begin position="1"/>
        <end position="23"/>
    </location>
</feature>
<evidence type="ECO:0000256" key="1">
    <source>
        <dbReference type="SAM" id="MobiDB-lite"/>
    </source>
</evidence>
<reference evidence="3" key="1">
    <citation type="journal article" date="2015" name="PLoS Genet.">
        <title>The dynamic genome and transcriptome of the human fungal pathogen Blastomyces and close relative Emmonsia.</title>
        <authorList>
            <person name="Munoz J.F."/>
            <person name="Gauthier G.M."/>
            <person name="Desjardins C.A."/>
            <person name="Gallo J.E."/>
            <person name="Holder J."/>
            <person name="Sullivan T.D."/>
            <person name="Marty A.J."/>
            <person name="Carmen J.C."/>
            <person name="Chen Z."/>
            <person name="Ding L."/>
            <person name="Gujja S."/>
            <person name="Magrini V."/>
            <person name="Misas E."/>
            <person name="Mitreva M."/>
            <person name="Priest M."/>
            <person name="Saif S."/>
            <person name="Whiston E.A."/>
            <person name="Young S."/>
            <person name="Zeng Q."/>
            <person name="Goldman W.E."/>
            <person name="Mardis E.R."/>
            <person name="Taylor J.W."/>
            <person name="McEwen J.G."/>
            <person name="Clay O.K."/>
            <person name="Klein B.S."/>
            <person name="Cuomo C.A."/>
        </authorList>
    </citation>
    <scope>NUCLEOTIDE SEQUENCE [LARGE SCALE GENOMIC DNA]</scope>
    <source>
        <strain evidence="3">ER-3 / ATCC MYA-2586</strain>
    </source>
</reference>
<dbReference type="Proteomes" id="UP000002039">
    <property type="component" value="Unassembled WGS sequence"/>
</dbReference>
<dbReference type="RefSeq" id="XP_045277081.1">
    <property type="nucleotide sequence ID" value="XM_045421127.1"/>
</dbReference>
<accession>A0ABP2F0Y6</accession>
<gene>
    <name evidence="2" type="ORF">BDCG_05447</name>
</gene>
<evidence type="ECO:0000313" key="2">
    <source>
        <dbReference type="EMBL" id="EEQ90327.2"/>
    </source>
</evidence>
<sequence>MEGRGGEGRGGEGRKGGREERELGMACMDGGIEWEREGGPASGNRKSGEGG</sequence>
<dbReference type="EMBL" id="EQ999977">
    <property type="protein sequence ID" value="EEQ90327.2"/>
    <property type="molecule type" value="Genomic_DNA"/>
</dbReference>
<keyword evidence="3" id="KW-1185">Reference proteome</keyword>
<evidence type="ECO:0000313" key="3">
    <source>
        <dbReference type="Proteomes" id="UP000002039"/>
    </source>
</evidence>